<evidence type="ECO:0000313" key="2">
    <source>
        <dbReference type="Proteomes" id="UP000807769"/>
    </source>
</evidence>
<dbReference type="OrthoDB" id="3239511at2759"/>
<comment type="caution">
    <text evidence="1">The sequence shown here is derived from an EMBL/GenBank/DDBJ whole genome shotgun (WGS) entry which is preliminary data.</text>
</comment>
<proteinExistence type="predicted"/>
<organism evidence="1 2">
    <name type="scientific">Suillus subaureus</name>
    <dbReference type="NCBI Taxonomy" id="48587"/>
    <lineage>
        <taxon>Eukaryota</taxon>
        <taxon>Fungi</taxon>
        <taxon>Dikarya</taxon>
        <taxon>Basidiomycota</taxon>
        <taxon>Agaricomycotina</taxon>
        <taxon>Agaricomycetes</taxon>
        <taxon>Agaricomycetidae</taxon>
        <taxon>Boletales</taxon>
        <taxon>Suillineae</taxon>
        <taxon>Suillaceae</taxon>
        <taxon>Suillus</taxon>
    </lineage>
</organism>
<dbReference type="Proteomes" id="UP000807769">
    <property type="component" value="Unassembled WGS sequence"/>
</dbReference>
<evidence type="ECO:0000313" key="1">
    <source>
        <dbReference type="EMBL" id="KAG1801928.1"/>
    </source>
</evidence>
<keyword evidence="2" id="KW-1185">Reference proteome</keyword>
<dbReference type="GeneID" id="64635296"/>
<accession>A0A9P7J3W3</accession>
<dbReference type="RefSeq" id="XP_041186174.1">
    <property type="nucleotide sequence ID" value="XM_041341280.1"/>
</dbReference>
<dbReference type="AlphaFoldDB" id="A0A9P7J3W3"/>
<sequence>MLVIQEAGSAADSPSTADSHYHYDDAGLEGLNDVQSVGGDVQLCSDSDISMGNNIPTPILVATATTSDRLDTFKTEYHPHSGHALIIKGFSVYRTKKLEMTQSPIINDELWQPFSCHADFEFAEVYLESSAWTRASSQLTPVRAIA</sequence>
<gene>
    <name evidence="1" type="ORF">BJ212DRAFT_1487483</name>
</gene>
<dbReference type="EMBL" id="JABBWG010000085">
    <property type="protein sequence ID" value="KAG1801928.1"/>
    <property type="molecule type" value="Genomic_DNA"/>
</dbReference>
<protein>
    <submittedName>
        <fullName evidence="1">Uncharacterized protein</fullName>
    </submittedName>
</protein>
<name>A0A9P7J3W3_9AGAM</name>
<reference evidence="1" key="1">
    <citation type="journal article" date="2020" name="New Phytol.">
        <title>Comparative genomics reveals dynamic genome evolution in host specialist ectomycorrhizal fungi.</title>
        <authorList>
            <person name="Lofgren L.A."/>
            <person name="Nguyen N.H."/>
            <person name="Vilgalys R."/>
            <person name="Ruytinx J."/>
            <person name="Liao H.L."/>
            <person name="Branco S."/>
            <person name="Kuo A."/>
            <person name="LaButti K."/>
            <person name="Lipzen A."/>
            <person name="Andreopoulos W."/>
            <person name="Pangilinan J."/>
            <person name="Riley R."/>
            <person name="Hundley H."/>
            <person name="Na H."/>
            <person name="Barry K."/>
            <person name="Grigoriev I.V."/>
            <person name="Stajich J.E."/>
            <person name="Kennedy P.G."/>
        </authorList>
    </citation>
    <scope>NUCLEOTIDE SEQUENCE</scope>
    <source>
        <strain evidence="1">MN1</strain>
    </source>
</reference>